<feature type="domain" description="Helicase C-terminal" evidence="6">
    <location>
        <begin position="77"/>
        <end position="236"/>
    </location>
</feature>
<dbReference type="PANTHER" id="PTHR13710">
    <property type="entry name" value="DNA HELICASE RECQ FAMILY MEMBER"/>
    <property type="match status" value="1"/>
</dbReference>
<organism evidence="7 8">
    <name type="scientific">Favolaschia claudopus</name>
    <dbReference type="NCBI Taxonomy" id="2862362"/>
    <lineage>
        <taxon>Eukaryota</taxon>
        <taxon>Fungi</taxon>
        <taxon>Dikarya</taxon>
        <taxon>Basidiomycota</taxon>
        <taxon>Agaricomycotina</taxon>
        <taxon>Agaricomycetes</taxon>
        <taxon>Agaricomycetidae</taxon>
        <taxon>Agaricales</taxon>
        <taxon>Marasmiineae</taxon>
        <taxon>Mycenaceae</taxon>
        <taxon>Favolaschia</taxon>
    </lineage>
</organism>
<dbReference type="InterPro" id="IPR027417">
    <property type="entry name" value="P-loop_NTPase"/>
</dbReference>
<dbReference type="Gene3D" id="3.40.50.300">
    <property type="entry name" value="P-loop containing nucleotide triphosphate hydrolases"/>
    <property type="match status" value="1"/>
</dbReference>
<name>A0AAV9Z4Q2_9AGAR</name>
<dbReference type="GO" id="GO:0000724">
    <property type="term" value="P:double-strand break repair via homologous recombination"/>
    <property type="evidence" value="ECO:0007669"/>
    <property type="project" value="TreeGrafter"/>
</dbReference>
<evidence type="ECO:0000256" key="1">
    <source>
        <dbReference type="ARBA" id="ARBA00005446"/>
    </source>
</evidence>
<dbReference type="AlphaFoldDB" id="A0AAV9Z4Q2"/>
<dbReference type="EC" id="5.6.2.4" evidence="5"/>
<dbReference type="Pfam" id="PF00271">
    <property type="entry name" value="Helicase_C"/>
    <property type="match status" value="1"/>
</dbReference>
<sequence length="259" mass="28567">MGVGVLEGLQTDCARLRAGIPIIGLTATLLGDPKVSDAISDLLGVNRGEFHLVQRSNARHDIQILFRQLHSGIDGRKFPELAWVLRNQDKTLIFGRTISLVFRLKVYLNSLCLDDPHRDFRIRTHTGLNWPDDKEKTLADIANEPGCQIIIATNGLAQGNDIRVIETVIQVGEPESSEMYVQKPGRARPTVQDPRAIFYISATRMKLAAKIVQQTDGCLKCCGCSESSNQQEICPGDVSFGHRDTYGSVQACRAGPSIR</sequence>
<dbReference type="Proteomes" id="UP001362999">
    <property type="component" value="Unassembled WGS sequence"/>
</dbReference>
<dbReference type="GO" id="GO:0043138">
    <property type="term" value="F:3'-5' DNA helicase activity"/>
    <property type="evidence" value="ECO:0007669"/>
    <property type="project" value="UniProtKB-EC"/>
</dbReference>
<proteinExistence type="inferred from homology"/>
<comment type="caution">
    <text evidence="7">The sequence shown here is derived from an EMBL/GenBank/DDBJ whole genome shotgun (WGS) entry which is preliminary data.</text>
</comment>
<keyword evidence="8" id="KW-1185">Reference proteome</keyword>
<comment type="catalytic activity">
    <reaction evidence="4">
        <text>Couples ATP hydrolysis with the unwinding of duplex DNA by translocating in the 3'-5' direction.</text>
        <dbReference type="EC" id="5.6.2.4"/>
    </reaction>
</comment>
<comment type="similarity">
    <text evidence="1">Belongs to the helicase family. RecQ subfamily.</text>
</comment>
<evidence type="ECO:0000256" key="4">
    <source>
        <dbReference type="ARBA" id="ARBA00034617"/>
    </source>
</evidence>
<dbReference type="EMBL" id="JAWWNJ010000213">
    <property type="protein sequence ID" value="KAK6971386.1"/>
    <property type="molecule type" value="Genomic_DNA"/>
</dbReference>
<dbReference type="InterPro" id="IPR001650">
    <property type="entry name" value="Helicase_C-like"/>
</dbReference>
<dbReference type="PROSITE" id="PS51194">
    <property type="entry name" value="HELICASE_CTER"/>
    <property type="match status" value="1"/>
</dbReference>
<evidence type="ECO:0000256" key="5">
    <source>
        <dbReference type="ARBA" id="ARBA00034808"/>
    </source>
</evidence>
<dbReference type="GO" id="GO:0003677">
    <property type="term" value="F:DNA binding"/>
    <property type="evidence" value="ECO:0007669"/>
    <property type="project" value="UniProtKB-KW"/>
</dbReference>
<dbReference type="GO" id="GO:0005737">
    <property type="term" value="C:cytoplasm"/>
    <property type="evidence" value="ECO:0007669"/>
    <property type="project" value="TreeGrafter"/>
</dbReference>
<evidence type="ECO:0000259" key="6">
    <source>
        <dbReference type="PROSITE" id="PS51194"/>
    </source>
</evidence>
<evidence type="ECO:0000256" key="2">
    <source>
        <dbReference type="ARBA" id="ARBA00023125"/>
    </source>
</evidence>
<evidence type="ECO:0000313" key="8">
    <source>
        <dbReference type="Proteomes" id="UP001362999"/>
    </source>
</evidence>
<gene>
    <name evidence="7" type="ORF">R3P38DRAFT_3242484</name>
</gene>
<keyword evidence="2" id="KW-0238">DNA-binding</keyword>
<dbReference type="GO" id="GO:0005694">
    <property type="term" value="C:chromosome"/>
    <property type="evidence" value="ECO:0007669"/>
    <property type="project" value="TreeGrafter"/>
</dbReference>
<dbReference type="PANTHER" id="PTHR13710:SF105">
    <property type="entry name" value="ATP-DEPENDENT DNA HELICASE Q1"/>
    <property type="match status" value="1"/>
</dbReference>
<dbReference type="SUPFAM" id="SSF52540">
    <property type="entry name" value="P-loop containing nucleoside triphosphate hydrolases"/>
    <property type="match status" value="1"/>
</dbReference>
<evidence type="ECO:0000313" key="7">
    <source>
        <dbReference type="EMBL" id="KAK6971386.1"/>
    </source>
</evidence>
<protein>
    <recommendedName>
        <fullName evidence="5">DNA 3'-5' helicase</fullName>
        <ecNumber evidence="5">5.6.2.4</ecNumber>
    </recommendedName>
</protein>
<accession>A0AAV9Z4Q2</accession>
<reference evidence="7 8" key="1">
    <citation type="journal article" date="2024" name="J Genomics">
        <title>Draft genome sequencing and assembly of Favolaschia claudopus CIRM-BRFM 2984 isolated from oak limbs.</title>
        <authorList>
            <person name="Navarro D."/>
            <person name="Drula E."/>
            <person name="Chaduli D."/>
            <person name="Cazenave R."/>
            <person name="Ahrendt S."/>
            <person name="Wang J."/>
            <person name="Lipzen A."/>
            <person name="Daum C."/>
            <person name="Barry K."/>
            <person name="Grigoriev I.V."/>
            <person name="Favel A."/>
            <person name="Rosso M.N."/>
            <person name="Martin F."/>
        </authorList>
    </citation>
    <scope>NUCLEOTIDE SEQUENCE [LARGE SCALE GENOMIC DNA]</scope>
    <source>
        <strain evidence="7 8">CIRM-BRFM 2984</strain>
    </source>
</reference>
<dbReference type="GO" id="GO:0009378">
    <property type="term" value="F:four-way junction helicase activity"/>
    <property type="evidence" value="ECO:0007669"/>
    <property type="project" value="TreeGrafter"/>
</dbReference>
<evidence type="ECO:0000256" key="3">
    <source>
        <dbReference type="ARBA" id="ARBA00023235"/>
    </source>
</evidence>
<keyword evidence="3" id="KW-0413">Isomerase</keyword>